<gene>
    <name evidence="2" type="ORF">BEH84_01308</name>
</gene>
<dbReference type="PROSITE" id="PS51257">
    <property type="entry name" value="PROKAR_LIPOPROTEIN"/>
    <property type="match status" value="1"/>
</dbReference>
<evidence type="ECO:0000313" key="2">
    <source>
        <dbReference type="EMBL" id="ODM13592.1"/>
    </source>
</evidence>
<proteinExistence type="predicted"/>
<name>A0A1E3AXZ8_9FIRM</name>
<dbReference type="InterPro" id="IPR050490">
    <property type="entry name" value="Bact_solute-bd_prot1"/>
</dbReference>
<sequence length="542" mass="61284">MKKKLFSLLLCVTCIGTLLTGCQMTDSTEGVSAVQEESSDVASEENDADSTAVSKTANDAVKLDLYIDFTWFPTDTWTGIIPETLTANGGVTFDVTRSADDSQLGLMIASGDLPDVIFTSDEIDRLCDSNLCWSYDELIETYGVDWQPSQDRIGIARSHNANPEDEHYYTIIQNYNTNEEWENAEGVVPSIACVYYRKDIWRELGEPAMDTMEDLINVCKMVREKYPEMMPVNAGSPSWRLTPFQSWTGAASEFIYTDESHTSVAYTDTTAEFYDYLKYVNEMYREGLFSEENLAIINQDDGKQQALNGKCFVYEWNSRPTQLAQLNTSTQANVEGAEWASMPIPDDAKTIVRTNAGWAGVFISKKCKDPEAAIKMIAYMNSTEGQHLALWGREGIDYVLDEKGTPQFSDEWLETSKDQDLMTSKFNNNYFMCTTELDEAYTYYSGADPEVIADFSKNLDKVVNYPELSIALPVSTSDMGIIRAKIKEAREAELVKIYTAETDEEFEASYKDYMRLLDQIGVQELNKYMTEETADIKTKFNF</sequence>
<feature type="signal peptide" evidence="1">
    <location>
        <begin position="1"/>
        <end position="20"/>
    </location>
</feature>
<dbReference type="Pfam" id="PF01547">
    <property type="entry name" value="SBP_bac_1"/>
    <property type="match status" value="1"/>
</dbReference>
<evidence type="ECO:0000313" key="3">
    <source>
        <dbReference type="Proteomes" id="UP000095003"/>
    </source>
</evidence>
<dbReference type="Gene3D" id="3.40.190.10">
    <property type="entry name" value="Periplasmic binding protein-like II"/>
    <property type="match status" value="2"/>
</dbReference>
<feature type="chain" id="PRO_5039375940" evidence="1">
    <location>
        <begin position="21"/>
        <end position="542"/>
    </location>
</feature>
<dbReference type="GeneID" id="93299802"/>
<protein>
    <submittedName>
        <fullName evidence="2">Bacterial extracellular solute-binding protein</fullName>
    </submittedName>
</protein>
<dbReference type="InterPro" id="IPR006059">
    <property type="entry name" value="SBP"/>
</dbReference>
<keyword evidence="1" id="KW-0732">Signal</keyword>
<dbReference type="AlphaFoldDB" id="A0A1E3AXZ8"/>
<dbReference type="PANTHER" id="PTHR43649:SF12">
    <property type="entry name" value="DIACETYLCHITOBIOSE BINDING PROTEIN DASA"/>
    <property type="match status" value="1"/>
</dbReference>
<dbReference type="RefSeq" id="WP_069156147.1">
    <property type="nucleotide sequence ID" value="NZ_DBFYTC010000152.1"/>
</dbReference>
<reference evidence="2 3" key="1">
    <citation type="submission" date="2016-07" db="EMBL/GenBank/DDBJ databases">
        <title>Characterization of isolates of Eisenbergiella tayi derived from blood cultures, using whole genome sequencing.</title>
        <authorList>
            <person name="Burdz T."/>
            <person name="Wiebe D."/>
            <person name="Huynh C."/>
            <person name="Bernard K."/>
        </authorList>
    </citation>
    <scope>NUCLEOTIDE SEQUENCE [LARGE SCALE GENOMIC DNA]</scope>
    <source>
        <strain evidence="2 3">NML 120489</strain>
    </source>
</reference>
<dbReference type="PANTHER" id="PTHR43649">
    <property type="entry name" value="ARABINOSE-BINDING PROTEIN-RELATED"/>
    <property type="match status" value="1"/>
</dbReference>
<evidence type="ECO:0000256" key="1">
    <source>
        <dbReference type="SAM" id="SignalP"/>
    </source>
</evidence>
<comment type="caution">
    <text evidence="2">The sequence shown here is derived from an EMBL/GenBank/DDBJ whole genome shotgun (WGS) entry which is preliminary data.</text>
</comment>
<dbReference type="EMBL" id="MCGI01000001">
    <property type="protein sequence ID" value="ODM13592.1"/>
    <property type="molecule type" value="Genomic_DNA"/>
</dbReference>
<dbReference type="Proteomes" id="UP000095003">
    <property type="component" value="Unassembled WGS sequence"/>
</dbReference>
<accession>A0A1E3AXZ8</accession>
<dbReference type="SUPFAM" id="SSF53850">
    <property type="entry name" value="Periplasmic binding protein-like II"/>
    <property type="match status" value="1"/>
</dbReference>
<organism evidence="2 3">
    <name type="scientific">Eisenbergiella tayi</name>
    <dbReference type="NCBI Taxonomy" id="1432052"/>
    <lineage>
        <taxon>Bacteria</taxon>
        <taxon>Bacillati</taxon>
        <taxon>Bacillota</taxon>
        <taxon>Clostridia</taxon>
        <taxon>Lachnospirales</taxon>
        <taxon>Lachnospiraceae</taxon>
        <taxon>Eisenbergiella</taxon>
    </lineage>
</organism>